<evidence type="ECO:0000256" key="2">
    <source>
        <dbReference type="PROSITE-ProRule" id="PRU00335"/>
    </source>
</evidence>
<evidence type="ECO:0000313" key="4">
    <source>
        <dbReference type="EMBL" id="MDC0747596.1"/>
    </source>
</evidence>
<dbReference type="InterPro" id="IPR009057">
    <property type="entry name" value="Homeodomain-like_sf"/>
</dbReference>
<dbReference type="PROSITE" id="PS01081">
    <property type="entry name" value="HTH_TETR_1"/>
    <property type="match status" value="1"/>
</dbReference>
<dbReference type="PROSITE" id="PS50977">
    <property type="entry name" value="HTH_TETR_2"/>
    <property type="match status" value="1"/>
</dbReference>
<dbReference type="EMBL" id="JAQNDO010000001">
    <property type="protein sequence ID" value="MDC0747596.1"/>
    <property type="molecule type" value="Genomic_DNA"/>
</dbReference>
<dbReference type="InterPro" id="IPR050109">
    <property type="entry name" value="HTH-type_TetR-like_transc_reg"/>
</dbReference>
<dbReference type="Proteomes" id="UP001221411">
    <property type="component" value="Unassembled WGS sequence"/>
</dbReference>
<organism evidence="4 5">
    <name type="scientific">Polyangium mundeleinium</name>
    <dbReference type="NCBI Taxonomy" id="2995306"/>
    <lineage>
        <taxon>Bacteria</taxon>
        <taxon>Pseudomonadati</taxon>
        <taxon>Myxococcota</taxon>
        <taxon>Polyangia</taxon>
        <taxon>Polyangiales</taxon>
        <taxon>Polyangiaceae</taxon>
        <taxon>Polyangium</taxon>
    </lineage>
</organism>
<dbReference type="SUPFAM" id="SSF46689">
    <property type="entry name" value="Homeodomain-like"/>
    <property type="match status" value="1"/>
</dbReference>
<reference evidence="4 5" key="1">
    <citation type="submission" date="2022-11" db="EMBL/GenBank/DDBJ databases">
        <title>Minimal conservation of predation-associated metabolite biosynthetic gene clusters underscores biosynthetic potential of Myxococcota including descriptions for ten novel species: Archangium lansinium sp. nov., Myxococcus landrumus sp. nov., Nannocystis bai.</title>
        <authorList>
            <person name="Ahearne A."/>
            <person name="Stevens C."/>
            <person name="Dowd S."/>
        </authorList>
    </citation>
    <scope>NUCLEOTIDE SEQUENCE [LARGE SCALE GENOMIC DNA]</scope>
    <source>
        <strain evidence="4 5">RJM3</strain>
    </source>
</reference>
<dbReference type="Pfam" id="PF00440">
    <property type="entry name" value="TetR_N"/>
    <property type="match status" value="1"/>
</dbReference>
<accession>A0ABT5F3H9</accession>
<keyword evidence="5" id="KW-1185">Reference proteome</keyword>
<feature type="DNA-binding region" description="H-T-H motif" evidence="2">
    <location>
        <begin position="31"/>
        <end position="50"/>
    </location>
</feature>
<protein>
    <submittedName>
        <fullName evidence="4">Helix-turn-helix domain containing protein</fullName>
    </submittedName>
</protein>
<dbReference type="RefSeq" id="WP_271926118.1">
    <property type="nucleotide sequence ID" value="NZ_JAQNDO010000001.1"/>
</dbReference>
<feature type="domain" description="HTH tetR-type" evidence="3">
    <location>
        <begin position="8"/>
        <end position="68"/>
    </location>
</feature>
<dbReference type="PANTHER" id="PTHR30055:SF226">
    <property type="entry name" value="HTH-TYPE TRANSCRIPTIONAL REGULATOR PKSA"/>
    <property type="match status" value="1"/>
</dbReference>
<proteinExistence type="predicted"/>
<dbReference type="PRINTS" id="PR00455">
    <property type="entry name" value="HTHTETR"/>
</dbReference>
<dbReference type="InterPro" id="IPR023772">
    <property type="entry name" value="DNA-bd_HTH_TetR-type_CS"/>
</dbReference>
<evidence type="ECO:0000259" key="3">
    <source>
        <dbReference type="PROSITE" id="PS50977"/>
    </source>
</evidence>
<keyword evidence="1 2" id="KW-0238">DNA-binding</keyword>
<evidence type="ECO:0000256" key="1">
    <source>
        <dbReference type="ARBA" id="ARBA00023125"/>
    </source>
</evidence>
<dbReference type="PANTHER" id="PTHR30055">
    <property type="entry name" value="HTH-TYPE TRANSCRIPTIONAL REGULATOR RUTR"/>
    <property type="match status" value="1"/>
</dbReference>
<gene>
    <name evidence="4" type="ORF">POL67_40060</name>
</gene>
<evidence type="ECO:0000313" key="5">
    <source>
        <dbReference type="Proteomes" id="UP001221411"/>
    </source>
</evidence>
<name>A0ABT5F3H9_9BACT</name>
<sequence length="190" mass="20842">MTAGTAVHDTRSRLLDVALTLFSEHGIEGTSMQMIADELGVTKAALYYHFKSKDEITEAVALPALHELDQILDDARTKRSRGAQIEHALGGFVDLIVRKRTLIRLFNSDPGLQRLVNRTLQAPKDEDLRTKLRKVFAGAGPSLADAILVHVMSAGLAMAGGAPEFAAIDDDTLRQHLLDLGRRLLGRPRR</sequence>
<dbReference type="InterPro" id="IPR001647">
    <property type="entry name" value="HTH_TetR"/>
</dbReference>
<comment type="caution">
    <text evidence="4">The sequence shown here is derived from an EMBL/GenBank/DDBJ whole genome shotgun (WGS) entry which is preliminary data.</text>
</comment>
<dbReference type="Gene3D" id="1.10.357.10">
    <property type="entry name" value="Tetracycline Repressor, domain 2"/>
    <property type="match status" value="1"/>
</dbReference>